<evidence type="ECO:0000256" key="5">
    <source>
        <dbReference type="ARBA" id="ARBA00022989"/>
    </source>
</evidence>
<dbReference type="InterPro" id="IPR011066">
    <property type="entry name" value="MscS_channel_C_sf"/>
</dbReference>
<dbReference type="Gene3D" id="1.10.287.1260">
    <property type="match status" value="1"/>
</dbReference>
<dbReference type="PATRIC" id="fig|1167006.5.peg.2759"/>
<feature type="transmembrane region" description="Helical" evidence="7">
    <location>
        <begin position="341"/>
        <end position="359"/>
    </location>
</feature>
<feature type="transmembrane region" description="Helical" evidence="7">
    <location>
        <begin position="292"/>
        <end position="311"/>
    </location>
</feature>
<proteinExistence type="inferred from homology"/>
<gene>
    <name evidence="12" type="ordered locus">UWK_02544</name>
</gene>
<evidence type="ECO:0000313" key="13">
    <source>
        <dbReference type="Proteomes" id="UP000011721"/>
    </source>
</evidence>
<evidence type="ECO:0000256" key="1">
    <source>
        <dbReference type="ARBA" id="ARBA00004651"/>
    </source>
</evidence>
<feature type="signal peptide" evidence="8">
    <location>
        <begin position="1"/>
        <end position="26"/>
    </location>
</feature>
<dbReference type="EMBL" id="CP003985">
    <property type="protein sequence ID" value="AGF79080.1"/>
    <property type="molecule type" value="Genomic_DNA"/>
</dbReference>
<dbReference type="GO" id="GO:0005886">
    <property type="term" value="C:plasma membrane"/>
    <property type="evidence" value="ECO:0007669"/>
    <property type="project" value="UniProtKB-SubCell"/>
</dbReference>
<comment type="subcellular location">
    <subcellularLocation>
        <location evidence="1">Cell membrane</location>
        <topology evidence="1">Multi-pass membrane protein</topology>
    </subcellularLocation>
</comment>
<feature type="transmembrane region" description="Helical" evidence="7">
    <location>
        <begin position="463"/>
        <end position="481"/>
    </location>
</feature>
<dbReference type="GO" id="GO:0008381">
    <property type="term" value="F:mechanosensitive monoatomic ion channel activity"/>
    <property type="evidence" value="ECO:0007669"/>
    <property type="project" value="InterPro"/>
</dbReference>
<keyword evidence="13" id="KW-1185">Reference proteome</keyword>
<evidence type="ECO:0000256" key="7">
    <source>
        <dbReference type="SAM" id="Phobius"/>
    </source>
</evidence>
<evidence type="ECO:0000256" key="8">
    <source>
        <dbReference type="SAM" id="SignalP"/>
    </source>
</evidence>
<name>M1PHK1_DESSD</name>
<keyword evidence="6 7" id="KW-0472">Membrane</keyword>
<keyword evidence="4 7" id="KW-0812">Transmembrane</keyword>
<dbReference type="STRING" id="1167006.UWK_02544"/>
<feature type="transmembrane region" description="Helical" evidence="7">
    <location>
        <begin position="371"/>
        <end position="393"/>
    </location>
</feature>
<dbReference type="Pfam" id="PF00924">
    <property type="entry name" value="MS_channel_2nd"/>
    <property type="match status" value="1"/>
</dbReference>
<organism evidence="12 13">
    <name type="scientific">Desulfocapsa sulfexigens (strain DSM 10523 / SB164P1)</name>
    <dbReference type="NCBI Taxonomy" id="1167006"/>
    <lineage>
        <taxon>Bacteria</taxon>
        <taxon>Pseudomonadati</taxon>
        <taxon>Thermodesulfobacteriota</taxon>
        <taxon>Desulfobulbia</taxon>
        <taxon>Desulfobulbales</taxon>
        <taxon>Desulfocapsaceae</taxon>
        <taxon>Desulfocapsa</taxon>
    </lineage>
</organism>
<dbReference type="InterPro" id="IPR045276">
    <property type="entry name" value="YbiO_bact"/>
</dbReference>
<dbReference type="Proteomes" id="UP000011721">
    <property type="component" value="Chromosome"/>
</dbReference>
<dbReference type="SUPFAM" id="SSF82861">
    <property type="entry name" value="Mechanosensitive channel protein MscS (YggB), transmembrane region"/>
    <property type="match status" value="1"/>
</dbReference>
<dbReference type="eggNOG" id="COG0668">
    <property type="taxonomic scope" value="Bacteria"/>
</dbReference>
<dbReference type="Gene3D" id="3.30.70.100">
    <property type="match status" value="1"/>
</dbReference>
<accession>M1PHK1</accession>
<dbReference type="InterPro" id="IPR011014">
    <property type="entry name" value="MscS_channel_TM-2"/>
</dbReference>
<dbReference type="Pfam" id="PF21082">
    <property type="entry name" value="MS_channel_3rd"/>
    <property type="match status" value="1"/>
</dbReference>
<dbReference type="InterPro" id="IPR010920">
    <property type="entry name" value="LSM_dom_sf"/>
</dbReference>
<feature type="transmembrane region" description="Helical" evidence="7">
    <location>
        <begin position="436"/>
        <end position="457"/>
    </location>
</feature>
<evidence type="ECO:0000256" key="3">
    <source>
        <dbReference type="ARBA" id="ARBA00022475"/>
    </source>
</evidence>
<dbReference type="AlphaFoldDB" id="M1PHK1"/>
<feature type="transmembrane region" description="Helical" evidence="7">
    <location>
        <begin position="217"/>
        <end position="239"/>
    </location>
</feature>
<feature type="domain" description="Mechanosensitive ion channel MscS C-terminal" evidence="10">
    <location>
        <begin position="639"/>
        <end position="726"/>
    </location>
</feature>
<keyword evidence="8" id="KW-0732">Signal</keyword>
<evidence type="ECO:0000256" key="2">
    <source>
        <dbReference type="ARBA" id="ARBA00008017"/>
    </source>
</evidence>
<comment type="similarity">
    <text evidence="2">Belongs to the MscS (TC 1.A.23) family.</text>
</comment>
<evidence type="ECO:0000259" key="10">
    <source>
        <dbReference type="Pfam" id="PF21082"/>
    </source>
</evidence>
<evidence type="ECO:0000256" key="6">
    <source>
        <dbReference type="ARBA" id="ARBA00023136"/>
    </source>
</evidence>
<dbReference type="InterPro" id="IPR023408">
    <property type="entry name" value="MscS_beta-dom_sf"/>
</dbReference>
<feature type="chain" id="PRO_5004016219" evidence="8">
    <location>
        <begin position="27"/>
        <end position="773"/>
    </location>
</feature>
<evidence type="ECO:0000256" key="4">
    <source>
        <dbReference type="ARBA" id="ARBA00022692"/>
    </source>
</evidence>
<keyword evidence="5 7" id="KW-1133">Transmembrane helix</keyword>
<feature type="domain" description="Mechanosensitive ion channel MscS" evidence="9">
    <location>
        <begin position="570"/>
        <end position="633"/>
    </location>
</feature>
<evidence type="ECO:0000259" key="9">
    <source>
        <dbReference type="Pfam" id="PF00924"/>
    </source>
</evidence>
<dbReference type="SUPFAM" id="SSF50182">
    <property type="entry name" value="Sm-like ribonucleoproteins"/>
    <property type="match status" value="1"/>
</dbReference>
<protein>
    <submittedName>
        <fullName evidence="12">Small-conductance mechanosensitive channel</fullName>
    </submittedName>
</protein>
<feature type="transmembrane region" description="Helical" evidence="7">
    <location>
        <begin position="260"/>
        <end position="280"/>
    </location>
</feature>
<dbReference type="PANTHER" id="PTHR30460:SF0">
    <property type="entry name" value="MODERATE CONDUCTANCE MECHANOSENSITIVE CHANNEL YBIO"/>
    <property type="match status" value="1"/>
</dbReference>
<sequence length="773" mass="86043">MKRYSIFLYFCLLAISLTMLSPAPLAAVEETAAESGRLKGVAPDQIGSVLAKMSDEQVRSLLISELTSNPTPSTSAPQKTGGLVGKTAKWLHLLDEGENRKKKSSSFLSRLSSFPGDYLIVARKVGRGSLGNFILSLAMLFGIFGAAWGSEYFTRRFTANFRKQFQEKAIPVLDGPMRFIAGLMLSIPSLVHIFVFATAALLFFFMLPGTDYSPLRYVFLALLFSILFYRLLAQLSRILSSPGSAALRVLPFDDITAATVHRATLFLCSYIFTAIMFLALQRELGLSKTAVQSTAMIIATFLVFVIVLMIMRSRHYVANRILDKSDQNGTRNWVVEQFAQFWHVPTILYVLIIWIIMLGDQLTGVQRGNSAFLMSLTILPLFVIFNGLGQWIVRVSINTLRMYNHEDEDSASREIQASILVAKEKERKLYVTTSRFMSLSILVTLLVWTLSLWNVYIPYATNITKAVFQSLIAVALGLTVWKFSSSYIEKKILETMPVDEEKEENDDEWGGAATRGRSFTLLPMLRKFIASTLLVMVTLVILSSMGVDIGPLLAGAGVVGLAIGFGAQKMVSDVFSGFFYLLDDAFRVGEYIQAGSVSGAVESISLRNVMLRHHRGMLQIVPHSELGSITNFMRGGIIVKFNLEFSYDADIDQIRKIIKKVGQAMLADDEFKDDFIQPVKSAGVREITGSVMIIRVKFKAQPGTQFVIQREAYRRISEALAAKGIHYAHRKVIVELPETANITEENKKILEAGAAAALLQQQEEEKTNEKTKS</sequence>
<dbReference type="RefSeq" id="WP_015404766.1">
    <property type="nucleotide sequence ID" value="NC_020304.1"/>
</dbReference>
<evidence type="ECO:0000259" key="11">
    <source>
        <dbReference type="Pfam" id="PF21088"/>
    </source>
</evidence>
<feature type="transmembrane region" description="Helical" evidence="7">
    <location>
        <begin position="133"/>
        <end position="153"/>
    </location>
</feature>
<dbReference type="Pfam" id="PF21088">
    <property type="entry name" value="MS_channel_1st"/>
    <property type="match status" value="1"/>
</dbReference>
<feature type="transmembrane region" description="Helical" evidence="7">
    <location>
        <begin position="179"/>
        <end position="205"/>
    </location>
</feature>
<feature type="domain" description="Mechanosensitive ion channel transmembrane helices 2/3" evidence="11">
    <location>
        <begin position="532"/>
        <end position="568"/>
    </location>
</feature>
<evidence type="ECO:0000313" key="12">
    <source>
        <dbReference type="EMBL" id="AGF79080.1"/>
    </source>
</evidence>
<keyword evidence="3" id="KW-1003">Cell membrane</keyword>
<dbReference type="KEGG" id="dsf:UWK_02544"/>
<dbReference type="InterPro" id="IPR006685">
    <property type="entry name" value="MscS_channel_2nd"/>
</dbReference>
<dbReference type="Gene3D" id="2.30.30.60">
    <property type="match status" value="1"/>
</dbReference>
<dbReference type="PANTHER" id="PTHR30460">
    <property type="entry name" value="MODERATE CONDUCTANCE MECHANOSENSITIVE CHANNEL YBIO"/>
    <property type="match status" value="1"/>
</dbReference>
<dbReference type="HOGENOM" id="CLU_013626_3_0_7"/>
<reference evidence="13" key="1">
    <citation type="journal article" date="2013" name="Stand. Genomic Sci.">
        <title>Complete genome sequence of Desulfocapsa sulfexigens, a marine deltaproteobacterium specialized in disproportionating inorganic sulfur compounds.</title>
        <authorList>
            <person name="Finster K.W."/>
            <person name="Kjeldsen K.U."/>
            <person name="Kube M."/>
            <person name="Reinhardt R."/>
            <person name="Mussmann M."/>
            <person name="Amann R."/>
            <person name="Schreiber L."/>
        </authorList>
    </citation>
    <scope>NUCLEOTIDE SEQUENCE [LARGE SCALE GENOMIC DNA]</scope>
    <source>
        <strain evidence="13">DSM 10523 / SB164P1</strain>
    </source>
</reference>
<dbReference type="OrthoDB" id="9784565at2"/>
<dbReference type="InterPro" id="IPR049142">
    <property type="entry name" value="MS_channel_1st"/>
</dbReference>
<dbReference type="InterPro" id="IPR049278">
    <property type="entry name" value="MS_channel_C"/>
</dbReference>
<dbReference type="SUPFAM" id="SSF82689">
    <property type="entry name" value="Mechanosensitive channel protein MscS (YggB), C-terminal domain"/>
    <property type="match status" value="1"/>
</dbReference>